<comment type="caution">
    <text evidence="3">The sequence shown here is derived from an EMBL/GenBank/DDBJ whole genome shotgun (WGS) entry which is preliminary data.</text>
</comment>
<dbReference type="PANTHER" id="PTHR33279">
    <property type="entry name" value="SULFUR CARRIER PROTEIN YEDF-RELATED"/>
    <property type="match status" value="1"/>
</dbReference>
<organism evidence="3 4">
    <name type="scientific">Marinospirillum alkalitolerans</name>
    <dbReference type="NCBI Taxonomy" id="3123374"/>
    <lineage>
        <taxon>Bacteria</taxon>
        <taxon>Pseudomonadati</taxon>
        <taxon>Pseudomonadota</taxon>
        <taxon>Gammaproteobacteria</taxon>
        <taxon>Oceanospirillales</taxon>
        <taxon>Oceanospirillaceae</taxon>
        <taxon>Marinospirillum</taxon>
    </lineage>
</organism>
<evidence type="ECO:0000259" key="2">
    <source>
        <dbReference type="PROSITE" id="PS01148"/>
    </source>
</evidence>
<dbReference type="PANTHER" id="PTHR33279:SF2">
    <property type="entry name" value="SULFUR CARRIER PROTEIN TUSA"/>
    <property type="match status" value="1"/>
</dbReference>
<accession>A0ABW8PTN1</accession>
<dbReference type="Gene3D" id="3.30.110.40">
    <property type="entry name" value="TusA-like domain"/>
    <property type="match status" value="1"/>
</dbReference>
<dbReference type="PROSITE" id="PS01148">
    <property type="entry name" value="UPF0033"/>
    <property type="match status" value="1"/>
</dbReference>
<reference evidence="3 4" key="1">
    <citation type="submission" date="2024-02" db="EMBL/GenBank/DDBJ databases">
        <title>Marinospirillum sp. MEB 164 isolated from Lonar lake sediment.</title>
        <authorList>
            <person name="Joshi A."/>
            <person name="Thite S."/>
        </authorList>
    </citation>
    <scope>NUCLEOTIDE SEQUENCE [LARGE SCALE GENOMIC DNA]</scope>
    <source>
        <strain evidence="3 4">MEB164</strain>
    </source>
</reference>
<feature type="domain" description="UPF0033" evidence="2">
    <location>
        <begin position="17"/>
        <end position="41"/>
    </location>
</feature>
<dbReference type="Proteomes" id="UP001621714">
    <property type="component" value="Unassembled WGS sequence"/>
</dbReference>
<dbReference type="EMBL" id="JBANFI010000001">
    <property type="protein sequence ID" value="MFK7159638.1"/>
    <property type="molecule type" value="Genomic_DNA"/>
</dbReference>
<evidence type="ECO:0000256" key="1">
    <source>
        <dbReference type="ARBA" id="ARBA00008984"/>
    </source>
</evidence>
<sequence>MDSSLFTQLAHTADQQLDAQGLACPLPLLKAKLALQSLEIGQKLLVIASDPGSWDDLFSYTQLSEHQMLERHEQDQRYYFLIEKG</sequence>
<comment type="similarity">
    <text evidence="1">Belongs to the sulfur carrier protein TusA family.</text>
</comment>
<dbReference type="InterPro" id="IPR001455">
    <property type="entry name" value="TusA-like"/>
</dbReference>
<name>A0ABW8PTN1_9GAMM</name>
<evidence type="ECO:0000313" key="3">
    <source>
        <dbReference type="EMBL" id="MFK7159638.1"/>
    </source>
</evidence>
<dbReference type="Pfam" id="PF01206">
    <property type="entry name" value="TusA"/>
    <property type="match status" value="1"/>
</dbReference>
<proteinExistence type="inferred from homology"/>
<dbReference type="SUPFAM" id="SSF64307">
    <property type="entry name" value="SirA-like"/>
    <property type="match status" value="1"/>
</dbReference>
<dbReference type="RefSeq" id="WP_405336330.1">
    <property type="nucleotide sequence ID" value="NZ_JBANFI010000001.1"/>
</dbReference>
<evidence type="ECO:0000313" key="4">
    <source>
        <dbReference type="Proteomes" id="UP001621714"/>
    </source>
</evidence>
<dbReference type="InterPro" id="IPR036868">
    <property type="entry name" value="TusA-like_sf"/>
</dbReference>
<gene>
    <name evidence="3" type="ORF">V6U78_01125</name>
</gene>
<keyword evidence="4" id="KW-1185">Reference proteome</keyword>
<protein>
    <submittedName>
        <fullName evidence="3">Sulfurtransferase TusA family protein</fullName>
    </submittedName>
</protein>